<feature type="domain" description="Retrovirus-related Pol polyprotein from transposon TNT 1-94-like beta-barrel" evidence="1">
    <location>
        <begin position="1"/>
        <end position="32"/>
    </location>
</feature>
<dbReference type="EMBL" id="JAJFAZ020000008">
    <property type="protein sequence ID" value="KAI5312942.1"/>
    <property type="molecule type" value="Genomic_DNA"/>
</dbReference>
<name>A0AAD4UVY5_PRUDU</name>
<sequence>MHDGTIRELSDVRYVPDMKKNLILLGVLESKGLKITMEGGILKVVHGALVVMKAFTEAVTSQDRLRHSTILSALGHLFALRVLFLGAHEQLPSGSSIVRLL</sequence>
<gene>
    <name evidence="2" type="ORF">L3X38_042116</name>
</gene>
<accession>A0AAD4UVY5</accession>
<evidence type="ECO:0000313" key="3">
    <source>
        <dbReference type="Proteomes" id="UP001054821"/>
    </source>
</evidence>
<protein>
    <recommendedName>
        <fullName evidence="1">Retrovirus-related Pol polyprotein from transposon TNT 1-94-like beta-barrel domain-containing protein</fullName>
    </recommendedName>
</protein>
<comment type="caution">
    <text evidence="2">The sequence shown here is derived from an EMBL/GenBank/DDBJ whole genome shotgun (WGS) entry which is preliminary data.</text>
</comment>
<proteinExistence type="predicted"/>
<dbReference type="AlphaFoldDB" id="A0AAD4UVY5"/>
<evidence type="ECO:0000313" key="2">
    <source>
        <dbReference type="EMBL" id="KAI5312942.1"/>
    </source>
</evidence>
<dbReference type="Proteomes" id="UP001054821">
    <property type="component" value="Chromosome 8"/>
</dbReference>
<reference evidence="2 3" key="1">
    <citation type="journal article" date="2022" name="G3 (Bethesda)">
        <title>Whole-genome sequence and methylome profiling of the almond [Prunus dulcis (Mill.) D.A. Webb] cultivar 'Nonpareil'.</title>
        <authorList>
            <person name="D'Amico-Willman K.M."/>
            <person name="Ouma W.Z."/>
            <person name="Meulia T."/>
            <person name="Sideli G.M."/>
            <person name="Gradziel T.M."/>
            <person name="Fresnedo-Ramirez J."/>
        </authorList>
    </citation>
    <scope>NUCLEOTIDE SEQUENCE [LARGE SCALE GENOMIC DNA]</scope>
    <source>
        <strain evidence="2">Clone GOH B32 T37-40</strain>
    </source>
</reference>
<dbReference type="Pfam" id="PF22936">
    <property type="entry name" value="Pol_BBD"/>
    <property type="match status" value="1"/>
</dbReference>
<keyword evidence="3" id="KW-1185">Reference proteome</keyword>
<organism evidence="2 3">
    <name type="scientific">Prunus dulcis</name>
    <name type="common">Almond</name>
    <name type="synonym">Amygdalus dulcis</name>
    <dbReference type="NCBI Taxonomy" id="3755"/>
    <lineage>
        <taxon>Eukaryota</taxon>
        <taxon>Viridiplantae</taxon>
        <taxon>Streptophyta</taxon>
        <taxon>Embryophyta</taxon>
        <taxon>Tracheophyta</taxon>
        <taxon>Spermatophyta</taxon>
        <taxon>Magnoliopsida</taxon>
        <taxon>eudicotyledons</taxon>
        <taxon>Gunneridae</taxon>
        <taxon>Pentapetalae</taxon>
        <taxon>rosids</taxon>
        <taxon>fabids</taxon>
        <taxon>Rosales</taxon>
        <taxon>Rosaceae</taxon>
        <taxon>Amygdaloideae</taxon>
        <taxon>Amygdaleae</taxon>
        <taxon>Prunus</taxon>
    </lineage>
</organism>
<dbReference type="InterPro" id="IPR054722">
    <property type="entry name" value="PolX-like_BBD"/>
</dbReference>
<evidence type="ECO:0000259" key="1">
    <source>
        <dbReference type="Pfam" id="PF22936"/>
    </source>
</evidence>